<keyword evidence="2" id="KW-1064">Adaptive immunity</keyword>
<accession>A0A8C0GV50</accession>
<keyword evidence="1" id="KW-0391">Immunity</keyword>
<reference evidence="5" key="2">
    <citation type="submission" date="2025-09" db="UniProtKB">
        <authorList>
            <consortium name="Ensembl"/>
        </authorList>
    </citation>
    <scope>IDENTIFICATION</scope>
</reference>
<dbReference type="InterPro" id="IPR050199">
    <property type="entry name" value="IgHV"/>
</dbReference>
<dbReference type="SMART" id="SM00406">
    <property type="entry name" value="IGv"/>
    <property type="match status" value="1"/>
</dbReference>
<dbReference type="InterPro" id="IPR036179">
    <property type="entry name" value="Ig-like_dom_sf"/>
</dbReference>
<dbReference type="Pfam" id="PF07686">
    <property type="entry name" value="V-set"/>
    <property type="match status" value="1"/>
</dbReference>
<dbReference type="InterPro" id="IPR013106">
    <property type="entry name" value="Ig_V-set"/>
</dbReference>
<evidence type="ECO:0000313" key="6">
    <source>
        <dbReference type="Proteomes" id="UP000694404"/>
    </source>
</evidence>
<dbReference type="InterPro" id="IPR007110">
    <property type="entry name" value="Ig-like_dom"/>
</dbReference>
<evidence type="ECO:0000256" key="1">
    <source>
        <dbReference type="ARBA" id="ARBA00022859"/>
    </source>
</evidence>
<organism evidence="5 6">
    <name type="scientific">Chelonoidis abingdonii</name>
    <name type="common">Abingdon island giant tortoise</name>
    <name type="synonym">Testudo abingdonii</name>
    <dbReference type="NCBI Taxonomy" id="106734"/>
    <lineage>
        <taxon>Eukaryota</taxon>
        <taxon>Metazoa</taxon>
        <taxon>Chordata</taxon>
        <taxon>Craniata</taxon>
        <taxon>Vertebrata</taxon>
        <taxon>Euteleostomi</taxon>
        <taxon>Archelosauria</taxon>
        <taxon>Testudinata</taxon>
        <taxon>Testudines</taxon>
        <taxon>Cryptodira</taxon>
        <taxon>Durocryptodira</taxon>
        <taxon>Testudinoidea</taxon>
        <taxon>Testudinidae</taxon>
        <taxon>Chelonoidis</taxon>
    </lineage>
</organism>
<dbReference type="SMART" id="SM00409">
    <property type="entry name" value="IG"/>
    <property type="match status" value="1"/>
</dbReference>
<dbReference type="AlphaFoldDB" id="A0A8C0GV50"/>
<evidence type="ECO:0000256" key="2">
    <source>
        <dbReference type="ARBA" id="ARBA00023130"/>
    </source>
</evidence>
<name>A0A8C0GV50_CHEAB</name>
<protein>
    <recommendedName>
        <fullName evidence="4">Ig-like domain-containing protein</fullName>
    </recommendedName>
</protein>
<dbReference type="PROSITE" id="PS50835">
    <property type="entry name" value="IG_LIKE"/>
    <property type="match status" value="1"/>
</dbReference>
<proteinExistence type="predicted"/>
<evidence type="ECO:0000259" key="4">
    <source>
        <dbReference type="PROSITE" id="PS50835"/>
    </source>
</evidence>
<reference evidence="5" key="1">
    <citation type="submission" date="2025-08" db="UniProtKB">
        <authorList>
            <consortium name="Ensembl"/>
        </authorList>
    </citation>
    <scope>IDENTIFICATION</scope>
</reference>
<keyword evidence="3" id="KW-1280">Immunoglobulin</keyword>
<dbReference type="SUPFAM" id="SSF48726">
    <property type="entry name" value="Immunoglobulin"/>
    <property type="match status" value="1"/>
</dbReference>
<evidence type="ECO:0000256" key="3">
    <source>
        <dbReference type="ARBA" id="ARBA00043265"/>
    </source>
</evidence>
<dbReference type="PANTHER" id="PTHR23266">
    <property type="entry name" value="IMMUNOGLOBULIN HEAVY CHAIN"/>
    <property type="match status" value="1"/>
</dbReference>
<keyword evidence="6" id="KW-1185">Reference proteome</keyword>
<dbReference type="GO" id="GO:0002250">
    <property type="term" value="P:adaptive immune response"/>
    <property type="evidence" value="ECO:0007669"/>
    <property type="project" value="UniProtKB-KW"/>
</dbReference>
<dbReference type="Proteomes" id="UP000694404">
    <property type="component" value="Unplaced"/>
</dbReference>
<dbReference type="Gene3D" id="2.60.40.10">
    <property type="entry name" value="Immunoglobulins"/>
    <property type="match status" value="1"/>
</dbReference>
<dbReference type="FunFam" id="2.60.40.10:FF:001878">
    <property type="entry name" value="Immunoglobulin heavy variable 1-4"/>
    <property type="match status" value="1"/>
</dbReference>
<dbReference type="InterPro" id="IPR003599">
    <property type="entry name" value="Ig_sub"/>
</dbReference>
<dbReference type="GO" id="GO:0019814">
    <property type="term" value="C:immunoglobulin complex"/>
    <property type="evidence" value="ECO:0007669"/>
    <property type="project" value="UniProtKB-KW"/>
</dbReference>
<feature type="domain" description="Ig-like" evidence="4">
    <location>
        <begin position="8"/>
        <end position="112"/>
    </location>
</feature>
<evidence type="ECO:0000313" key="5">
    <source>
        <dbReference type="Ensembl" id="ENSCABP00000012525.1"/>
    </source>
</evidence>
<dbReference type="InterPro" id="IPR013783">
    <property type="entry name" value="Ig-like_fold"/>
</dbReference>
<dbReference type="GeneTree" id="ENSGT01050000244936"/>
<sequence>FGTICLPPKRVFISSVIQSQVSLIQPIAEPGESVKLTCKASGYTFNQYGMNWVRQAPGKGLEWVASISTDTFETFYPPNLKGRATISVDVPLSTAYLQMNSLKSEDTTVYYCARGTVRRDTSLPFINPNRKGSLLLTVVSNMQCPQNALMSQRI</sequence>
<dbReference type="Ensembl" id="ENSCABT00000013730.1">
    <property type="protein sequence ID" value="ENSCABP00000012525.1"/>
    <property type="gene ID" value="ENSCABG00000009382.1"/>
</dbReference>
<dbReference type="GO" id="GO:0005576">
    <property type="term" value="C:extracellular region"/>
    <property type="evidence" value="ECO:0007669"/>
    <property type="project" value="UniProtKB-ARBA"/>
</dbReference>